<keyword evidence="1" id="KW-1133">Transmembrane helix</keyword>
<comment type="caution">
    <text evidence="2">The sequence shown here is derived from an EMBL/GenBank/DDBJ whole genome shotgun (WGS) entry which is preliminary data.</text>
</comment>
<feature type="transmembrane region" description="Helical" evidence="1">
    <location>
        <begin position="85"/>
        <end position="104"/>
    </location>
</feature>
<dbReference type="EMBL" id="PYZI01000014">
    <property type="protein sequence ID" value="PTF13141.1"/>
    <property type="molecule type" value="Genomic_DNA"/>
</dbReference>
<gene>
    <name evidence="2" type="ORF">BUY44_01660</name>
    <name evidence="3" type="ORF">BUY47_10270</name>
</gene>
<reference evidence="4 5" key="1">
    <citation type="journal article" date="2016" name="Front. Microbiol.">
        <title>Comprehensive Phylogenetic Analysis of Bovine Non-aureus Staphylococci Species Based on Whole-Genome Sequencing.</title>
        <authorList>
            <person name="Naushad S."/>
            <person name="Barkema H.W."/>
            <person name="Luby C."/>
            <person name="Condas L.A."/>
            <person name="Nobrega D.B."/>
            <person name="Carson D.A."/>
            <person name="De Buck J."/>
        </authorList>
    </citation>
    <scope>NUCLEOTIDE SEQUENCE [LARGE SCALE GENOMIC DNA]</scope>
    <source>
        <strain evidence="3 4">SNUC 1409</strain>
        <strain evidence="2 5">SNUC 761</strain>
    </source>
</reference>
<sequence length="105" mass="11789">MYLILAIFTFISAIVSMSFSIQSSYISRSTISYYALSRSLSATVLSIITLVFINNNFLIIVSILMILIQFFDGFIGLIMKNKFKTIGPFLTALINCSLLIIFIII</sequence>
<evidence type="ECO:0000256" key="1">
    <source>
        <dbReference type="SAM" id="Phobius"/>
    </source>
</evidence>
<keyword evidence="4" id="KW-1185">Reference proteome</keyword>
<evidence type="ECO:0000313" key="4">
    <source>
        <dbReference type="Proteomes" id="UP000242088"/>
    </source>
</evidence>
<accession>A0A2K4DGK0</accession>
<dbReference type="Proteomes" id="UP000242088">
    <property type="component" value="Unassembled WGS sequence"/>
</dbReference>
<feature type="transmembrane region" description="Helical" evidence="1">
    <location>
        <begin position="33"/>
        <end position="53"/>
    </location>
</feature>
<evidence type="ECO:0000313" key="3">
    <source>
        <dbReference type="EMBL" id="PTF13141.1"/>
    </source>
</evidence>
<name>A0A2K4DGK0_9STAP</name>
<dbReference type="Proteomes" id="UP000242547">
    <property type="component" value="Unassembled WGS sequence"/>
</dbReference>
<feature type="transmembrane region" description="Helical" evidence="1">
    <location>
        <begin position="58"/>
        <end position="79"/>
    </location>
</feature>
<dbReference type="EMBL" id="PYZL01000005">
    <property type="protein sequence ID" value="PTE74446.1"/>
    <property type="molecule type" value="Genomic_DNA"/>
</dbReference>
<protein>
    <submittedName>
        <fullName evidence="2">Uncharacterized protein</fullName>
    </submittedName>
</protein>
<proteinExistence type="predicted"/>
<evidence type="ECO:0000313" key="2">
    <source>
        <dbReference type="EMBL" id="PTE74446.1"/>
    </source>
</evidence>
<reference evidence="3" key="2">
    <citation type="submission" date="2018-03" db="EMBL/GenBank/DDBJ databases">
        <authorList>
            <person name="Naushad S."/>
        </authorList>
    </citation>
    <scope>NUCLEOTIDE SEQUENCE</scope>
    <source>
        <strain evidence="3">SNUC 1409</strain>
    </source>
</reference>
<keyword evidence="1" id="KW-0472">Membrane</keyword>
<reference evidence="2" key="3">
    <citation type="submission" date="2018-03" db="EMBL/GenBank/DDBJ databases">
        <authorList>
            <person name="Keele B.F."/>
        </authorList>
    </citation>
    <scope>NUCLEOTIDE SEQUENCE</scope>
    <source>
        <strain evidence="2">SNUC 761</strain>
    </source>
</reference>
<evidence type="ECO:0000313" key="5">
    <source>
        <dbReference type="Proteomes" id="UP000242547"/>
    </source>
</evidence>
<dbReference type="AlphaFoldDB" id="A0A2K4DGK0"/>
<organism evidence="2 5">
    <name type="scientific">Staphylococcus devriesei</name>
    <dbReference type="NCBI Taxonomy" id="586733"/>
    <lineage>
        <taxon>Bacteria</taxon>
        <taxon>Bacillati</taxon>
        <taxon>Bacillota</taxon>
        <taxon>Bacilli</taxon>
        <taxon>Bacillales</taxon>
        <taxon>Staphylococcaceae</taxon>
        <taxon>Staphylococcus</taxon>
    </lineage>
</organism>
<keyword evidence="1" id="KW-0812">Transmembrane</keyword>